<evidence type="ECO:0000313" key="8">
    <source>
        <dbReference type="Proteomes" id="UP000221961"/>
    </source>
</evidence>
<gene>
    <name evidence="7" type="ORF">CRH09_37780</name>
</gene>
<accession>A0A291RU58</accession>
<dbReference type="InterPro" id="IPR036390">
    <property type="entry name" value="WH_DNA-bd_sf"/>
</dbReference>
<protein>
    <recommendedName>
        <fullName evidence="6">HTH lysR-type domain-containing protein</fullName>
    </recommendedName>
</protein>
<evidence type="ECO:0000313" key="7">
    <source>
        <dbReference type="EMBL" id="ATL71076.1"/>
    </source>
</evidence>
<name>A0A291RU58_9NOCA</name>
<dbReference type="Gene3D" id="1.10.10.10">
    <property type="entry name" value="Winged helix-like DNA-binding domain superfamily/Winged helix DNA-binding domain"/>
    <property type="match status" value="1"/>
</dbReference>
<organism evidence="7 8">
    <name type="scientific">Nocardia terpenica</name>
    <dbReference type="NCBI Taxonomy" id="455432"/>
    <lineage>
        <taxon>Bacteria</taxon>
        <taxon>Bacillati</taxon>
        <taxon>Actinomycetota</taxon>
        <taxon>Actinomycetes</taxon>
        <taxon>Mycobacteriales</taxon>
        <taxon>Nocardiaceae</taxon>
        <taxon>Nocardia</taxon>
    </lineage>
</organism>
<evidence type="ECO:0000256" key="4">
    <source>
        <dbReference type="ARBA" id="ARBA00023159"/>
    </source>
</evidence>
<evidence type="ECO:0000259" key="6">
    <source>
        <dbReference type="PROSITE" id="PS50931"/>
    </source>
</evidence>
<evidence type="ECO:0000256" key="1">
    <source>
        <dbReference type="ARBA" id="ARBA00009437"/>
    </source>
</evidence>
<dbReference type="AlphaFoldDB" id="A0A291RU58"/>
<dbReference type="GO" id="GO:0003677">
    <property type="term" value="F:DNA binding"/>
    <property type="evidence" value="ECO:0007669"/>
    <property type="project" value="UniProtKB-KW"/>
</dbReference>
<dbReference type="GO" id="GO:0032993">
    <property type="term" value="C:protein-DNA complex"/>
    <property type="evidence" value="ECO:0007669"/>
    <property type="project" value="TreeGrafter"/>
</dbReference>
<dbReference type="PANTHER" id="PTHR30346:SF0">
    <property type="entry name" value="HCA OPERON TRANSCRIPTIONAL ACTIVATOR HCAR"/>
    <property type="match status" value="1"/>
</dbReference>
<dbReference type="PANTHER" id="PTHR30346">
    <property type="entry name" value="TRANSCRIPTIONAL DUAL REGULATOR HCAR-RELATED"/>
    <property type="match status" value="1"/>
</dbReference>
<keyword evidence="2" id="KW-0805">Transcription regulation</keyword>
<keyword evidence="5" id="KW-0804">Transcription</keyword>
<sequence>MFGRGVVVETSTQIIADVDWREIEAFLVLAEELHFGRAAERLHVTTARVSQLIRGFEQRIGETLFTRTSRKVIPTPLGRSLLVELAPAYRRIAAAIANAQQQSRISTATLRVAYLISVGMARVHGYVSEFERVRPGALVSTKVLNVGGRFAAPVRDNSVDLLLLWLPEHPRRIAEHEPDLEFSPPLASHPRALAVGLDHPLAAETSVHAEELAEYELYQPPDWLPRWYVDAWAPPETPAGQPIRRRTAAPEWSLDVVFDAVARTGLAHLTVADLTASVSLQGIALIPVVGLPPLHLTAVWHADHVAPLLGTFLDAARRVGRRAMRRAG</sequence>
<reference evidence="7 8" key="1">
    <citation type="submission" date="2017-10" db="EMBL/GenBank/DDBJ databases">
        <title>Comparative genomics between pathogenic Norcardia.</title>
        <authorList>
            <person name="Zeng L."/>
        </authorList>
    </citation>
    <scope>NUCLEOTIDE SEQUENCE [LARGE SCALE GENOMIC DNA]</scope>
    <source>
        <strain evidence="7 8">NC_YFY_NT001</strain>
    </source>
</reference>
<dbReference type="KEGG" id="ntp:CRH09_37780"/>
<dbReference type="SUPFAM" id="SSF46785">
    <property type="entry name" value="Winged helix' DNA-binding domain"/>
    <property type="match status" value="1"/>
</dbReference>
<dbReference type="Proteomes" id="UP000221961">
    <property type="component" value="Chromosome"/>
</dbReference>
<dbReference type="InterPro" id="IPR036388">
    <property type="entry name" value="WH-like_DNA-bd_sf"/>
</dbReference>
<dbReference type="InterPro" id="IPR005119">
    <property type="entry name" value="LysR_subst-bd"/>
</dbReference>
<dbReference type="Pfam" id="PF00126">
    <property type="entry name" value="HTH_1"/>
    <property type="match status" value="1"/>
</dbReference>
<keyword evidence="4" id="KW-0010">Activator</keyword>
<proteinExistence type="inferred from homology"/>
<feature type="domain" description="HTH lysR-type" evidence="6">
    <location>
        <begin position="18"/>
        <end position="75"/>
    </location>
</feature>
<dbReference type="PROSITE" id="PS50931">
    <property type="entry name" value="HTH_LYSR"/>
    <property type="match status" value="1"/>
</dbReference>
<evidence type="ECO:0000256" key="5">
    <source>
        <dbReference type="ARBA" id="ARBA00023163"/>
    </source>
</evidence>
<evidence type="ECO:0000256" key="3">
    <source>
        <dbReference type="ARBA" id="ARBA00023125"/>
    </source>
</evidence>
<dbReference type="EMBL" id="CP023778">
    <property type="protein sequence ID" value="ATL71076.1"/>
    <property type="molecule type" value="Genomic_DNA"/>
</dbReference>
<evidence type="ECO:0000256" key="2">
    <source>
        <dbReference type="ARBA" id="ARBA00023015"/>
    </source>
</evidence>
<dbReference type="InterPro" id="IPR000847">
    <property type="entry name" value="LysR_HTH_N"/>
</dbReference>
<dbReference type="Pfam" id="PF03466">
    <property type="entry name" value="LysR_substrate"/>
    <property type="match status" value="1"/>
</dbReference>
<dbReference type="SUPFAM" id="SSF53850">
    <property type="entry name" value="Periplasmic binding protein-like II"/>
    <property type="match status" value="1"/>
</dbReference>
<dbReference type="GO" id="GO:0003700">
    <property type="term" value="F:DNA-binding transcription factor activity"/>
    <property type="evidence" value="ECO:0007669"/>
    <property type="project" value="InterPro"/>
</dbReference>
<keyword evidence="3" id="KW-0238">DNA-binding</keyword>
<comment type="similarity">
    <text evidence="1">Belongs to the LysR transcriptional regulatory family.</text>
</comment>
<dbReference type="Gene3D" id="3.40.190.10">
    <property type="entry name" value="Periplasmic binding protein-like II"/>
    <property type="match status" value="2"/>
</dbReference>